<dbReference type="GO" id="GO:0006396">
    <property type="term" value="P:RNA processing"/>
    <property type="evidence" value="ECO:0007669"/>
    <property type="project" value="InterPro"/>
</dbReference>
<feature type="domain" description="RNase III" evidence="1">
    <location>
        <begin position="18"/>
        <end position="139"/>
    </location>
</feature>
<dbReference type="Gene3D" id="1.10.1520.10">
    <property type="entry name" value="Ribonuclease III domain"/>
    <property type="match status" value="1"/>
</dbReference>
<proteinExistence type="predicted"/>
<organism evidence="2 3">
    <name type="scientific">Cephalotrichum gorgonifer</name>
    <dbReference type="NCBI Taxonomy" id="2041049"/>
    <lineage>
        <taxon>Eukaryota</taxon>
        <taxon>Fungi</taxon>
        <taxon>Dikarya</taxon>
        <taxon>Ascomycota</taxon>
        <taxon>Pezizomycotina</taxon>
        <taxon>Sordariomycetes</taxon>
        <taxon>Hypocreomycetidae</taxon>
        <taxon>Microascales</taxon>
        <taxon>Microascaceae</taxon>
        <taxon>Cephalotrichum</taxon>
    </lineage>
</organism>
<dbReference type="InterPro" id="IPR000999">
    <property type="entry name" value="RNase_III_dom"/>
</dbReference>
<accession>A0AAE8MTQ4</accession>
<gene>
    <name evidence="2" type="ORF">DNG_01758</name>
</gene>
<sequence>MDFAARFAGKVLRCEGIIGYAFKSKTLCGEALNAAGDHMSVYTLDGALSQMPKNTRLAVYGDAVAAAHLCGLWLDKSVHNQEWDVIRKATLANDNLARVGSDLGLCECIVLNNGTTTPSSKMTATAVEAILGAVHRDGGDASLAKVMGRLGLTQHALLSPVTLGRY</sequence>
<dbReference type="GO" id="GO:0004525">
    <property type="term" value="F:ribonuclease III activity"/>
    <property type="evidence" value="ECO:0007669"/>
    <property type="project" value="InterPro"/>
</dbReference>
<name>A0AAE8MTQ4_9PEZI</name>
<dbReference type="EMBL" id="ONZQ02000002">
    <property type="protein sequence ID" value="SPN98714.1"/>
    <property type="molecule type" value="Genomic_DNA"/>
</dbReference>
<dbReference type="SUPFAM" id="SSF69065">
    <property type="entry name" value="RNase III domain-like"/>
    <property type="match status" value="1"/>
</dbReference>
<evidence type="ECO:0000313" key="2">
    <source>
        <dbReference type="EMBL" id="SPN98714.1"/>
    </source>
</evidence>
<dbReference type="Proteomes" id="UP001187682">
    <property type="component" value="Unassembled WGS sequence"/>
</dbReference>
<dbReference type="InterPro" id="IPR036389">
    <property type="entry name" value="RNase_III_sf"/>
</dbReference>
<evidence type="ECO:0000259" key="1">
    <source>
        <dbReference type="PROSITE" id="PS50142"/>
    </source>
</evidence>
<evidence type="ECO:0000313" key="3">
    <source>
        <dbReference type="Proteomes" id="UP001187682"/>
    </source>
</evidence>
<dbReference type="CDD" id="cd00593">
    <property type="entry name" value="RIBOc"/>
    <property type="match status" value="1"/>
</dbReference>
<protein>
    <recommendedName>
        <fullName evidence="1">RNase III domain-containing protein</fullName>
    </recommendedName>
</protein>
<keyword evidence="3" id="KW-1185">Reference proteome</keyword>
<reference evidence="2" key="1">
    <citation type="submission" date="2018-03" db="EMBL/GenBank/DDBJ databases">
        <authorList>
            <person name="Guldener U."/>
        </authorList>
    </citation>
    <scope>NUCLEOTIDE SEQUENCE</scope>
</reference>
<dbReference type="AlphaFoldDB" id="A0AAE8MTQ4"/>
<comment type="caution">
    <text evidence="2">The sequence shown here is derived from an EMBL/GenBank/DDBJ whole genome shotgun (WGS) entry which is preliminary data.</text>
</comment>
<dbReference type="PROSITE" id="PS50142">
    <property type="entry name" value="RNASE_3_2"/>
    <property type="match status" value="1"/>
</dbReference>